<keyword evidence="2 6" id="KW-0812">Transmembrane</keyword>
<evidence type="ECO:0000313" key="8">
    <source>
        <dbReference type="EMBL" id="WIX75506.1"/>
    </source>
</evidence>
<dbReference type="Pfam" id="PF07690">
    <property type="entry name" value="MFS_1"/>
    <property type="match status" value="1"/>
</dbReference>
<dbReference type="GO" id="GO:0046943">
    <property type="term" value="F:carboxylic acid transmembrane transporter activity"/>
    <property type="evidence" value="ECO:0007669"/>
    <property type="project" value="TreeGrafter"/>
</dbReference>
<dbReference type="SUPFAM" id="SSF103473">
    <property type="entry name" value="MFS general substrate transporter"/>
    <property type="match status" value="1"/>
</dbReference>
<feature type="transmembrane region" description="Helical" evidence="6">
    <location>
        <begin position="325"/>
        <end position="345"/>
    </location>
</feature>
<evidence type="ECO:0000256" key="5">
    <source>
        <dbReference type="SAM" id="MobiDB-lite"/>
    </source>
</evidence>
<feature type="transmembrane region" description="Helical" evidence="6">
    <location>
        <begin position="392"/>
        <end position="410"/>
    </location>
</feature>
<evidence type="ECO:0000256" key="1">
    <source>
        <dbReference type="ARBA" id="ARBA00004651"/>
    </source>
</evidence>
<dbReference type="GO" id="GO:0005886">
    <property type="term" value="C:plasma membrane"/>
    <property type="evidence" value="ECO:0007669"/>
    <property type="project" value="UniProtKB-SubCell"/>
</dbReference>
<accession>A0A9Y2MRI4</accession>
<feature type="transmembrane region" description="Helical" evidence="6">
    <location>
        <begin position="85"/>
        <end position="103"/>
    </location>
</feature>
<dbReference type="PROSITE" id="PS50850">
    <property type="entry name" value="MFS"/>
    <property type="match status" value="1"/>
</dbReference>
<evidence type="ECO:0000259" key="7">
    <source>
        <dbReference type="PROSITE" id="PS50850"/>
    </source>
</evidence>
<feature type="transmembrane region" description="Helical" evidence="6">
    <location>
        <begin position="170"/>
        <end position="190"/>
    </location>
</feature>
<dbReference type="InterPro" id="IPR020846">
    <property type="entry name" value="MFS_dom"/>
</dbReference>
<evidence type="ECO:0000256" key="3">
    <source>
        <dbReference type="ARBA" id="ARBA00022989"/>
    </source>
</evidence>
<dbReference type="PANTHER" id="PTHR23508:SF10">
    <property type="entry name" value="CARBOXYLIC ACID TRANSPORTER PROTEIN HOMOLOG"/>
    <property type="match status" value="1"/>
</dbReference>
<feature type="transmembrane region" description="Helical" evidence="6">
    <location>
        <begin position="109"/>
        <end position="131"/>
    </location>
</feature>
<dbReference type="Proteomes" id="UP001236014">
    <property type="component" value="Chromosome"/>
</dbReference>
<evidence type="ECO:0000256" key="2">
    <source>
        <dbReference type="ARBA" id="ARBA00022692"/>
    </source>
</evidence>
<feature type="transmembrane region" description="Helical" evidence="6">
    <location>
        <begin position="268"/>
        <end position="288"/>
    </location>
</feature>
<keyword evidence="9" id="KW-1185">Reference proteome</keyword>
<reference evidence="8 9" key="1">
    <citation type="submission" date="2023-06" db="EMBL/GenBank/DDBJ databases">
        <authorList>
            <person name="Oyuntsetseg B."/>
            <person name="Kim S.B."/>
        </authorList>
    </citation>
    <scope>NUCLEOTIDE SEQUENCE [LARGE SCALE GENOMIC DNA]</scope>
    <source>
        <strain evidence="8 9">2-15</strain>
    </source>
</reference>
<dbReference type="KEGG" id="acab:QRX50_28805"/>
<keyword evidence="4 6" id="KW-0472">Membrane</keyword>
<feature type="region of interest" description="Disordered" evidence="5">
    <location>
        <begin position="416"/>
        <end position="436"/>
    </location>
</feature>
<keyword evidence="3 6" id="KW-1133">Transmembrane helix</keyword>
<evidence type="ECO:0000256" key="6">
    <source>
        <dbReference type="SAM" id="Phobius"/>
    </source>
</evidence>
<evidence type="ECO:0000313" key="9">
    <source>
        <dbReference type="Proteomes" id="UP001236014"/>
    </source>
</evidence>
<feature type="transmembrane region" description="Helical" evidence="6">
    <location>
        <begin position="50"/>
        <end position="73"/>
    </location>
</feature>
<sequence>MAENTAAGTAVLQSRHWMLAVAAGMASLLDSGAIISVGLGLALWKKAFELDVWTVGVLGSALTLFIAVGSLAGGRLADLVGRGRMFSLTILLYAAAAVTVALAPSAPVLVTGVIVLGIAAGADLPTSLAVLSERAPEGTQGRLIAFTHVMWTIGVVIATLLGFAVSGLGVPGISLIFGILAVLAVATFVFRSFYPPFRRLEQEAQVRYTTAGMDPDKALPLKALLRNRTSLLLIALTALFYLFFTLVANTFGSFKTYFLVTVGGTTQTVATGLSFGTTLVGLVGTIVFTRIADTKWRSRFFAAGVVVFLACQLLIAFTGGVVLPAMIAALVLYNVSFPFVGEALYKIWTQESFPVNARATVQGFTIAIARFIAAAFALVTPALIAWSPAGLYYLLAVFALVSGLVGTLIIRRLRTGSGPAPASPSKTSTLTAKEAL</sequence>
<feature type="compositionally biased region" description="Polar residues" evidence="5">
    <location>
        <begin position="424"/>
        <end position="436"/>
    </location>
</feature>
<dbReference type="RefSeq" id="WP_285966277.1">
    <property type="nucleotide sequence ID" value="NZ_CP127294.1"/>
</dbReference>
<dbReference type="InterPro" id="IPR011701">
    <property type="entry name" value="MFS"/>
</dbReference>
<dbReference type="EMBL" id="CP127294">
    <property type="protein sequence ID" value="WIX75506.1"/>
    <property type="molecule type" value="Genomic_DNA"/>
</dbReference>
<feature type="transmembrane region" description="Helical" evidence="6">
    <location>
        <begin position="231"/>
        <end position="248"/>
    </location>
</feature>
<feature type="transmembrane region" description="Helical" evidence="6">
    <location>
        <begin position="17"/>
        <end position="44"/>
    </location>
</feature>
<gene>
    <name evidence="8" type="ORF">QRX50_28805</name>
</gene>
<feature type="transmembrane region" description="Helical" evidence="6">
    <location>
        <begin position="143"/>
        <end position="164"/>
    </location>
</feature>
<comment type="subcellular location">
    <subcellularLocation>
        <location evidence="1">Cell membrane</location>
        <topology evidence="1">Multi-pass membrane protein</topology>
    </subcellularLocation>
</comment>
<protein>
    <submittedName>
        <fullName evidence="8">MFS transporter</fullName>
    </submittedName>
</protein>
<dbReference type="AlphaFoldDB" id="A0A9Y2MRI4"/>
<evidence type="ECO:0000256" key="4">
    <source>
        <dbReference type="ARBA" id="ARBA00023136"/>
    </source>
</evidence>
<dbReference type="InterPro" id="IPR036259">
    <property type="entry name" value="MFS_trans_sf"/>
</dbReference>
<proteinExistence type="predicted"/>
<feature type="domain" description="Major facilitator superfamily (MFS) profile" evidence="7">
    <location>
        <begin position="16"/>
        <end position="414"/>
    </location>
</feature>
<name>A0A9Y2MRI4_9PSEU</name>
<organism evidence="8 9">
    <name type="scientific">Amycolatopsis carbonis</name>
    <dbReference type="NCBI Taxonomy" id="715471"/>
    <lineage>
        <taxon>Bacteria</taxon>
        <taxon>Bacillati</taxon>
        <taxon>Actinomycetota</taxon>
        <taxon>Actinomycetes</taxon>
        <taxon>Pseudonocardiales</taxon>
        <taxon>Pseudonocardiaceae</taxon>
        <taxon>Amycolatopsis</taxon>
    </lineage>
</organism>
<dbReference type="PANTHER" id="PTHR23508">
    <property type="entry name" value="CARBOXYLIC ACID TRANSPORTER PROTEIN HOMOLOG"/>
    <property type="match status" value="1"/>
</dbReference>
<feature type="transmembrane region" description="Helical" evidence="6">
    <location>
        <begin position="366"/>
        <end position="386"/>
    </location>
</feature>
<dbReference type="Gene3D" id="1.20.1250.20">
    <property type="entry name" value="MFS general substrate transporter like domains"/>
    <property type="match status" value="1"/>
</dbReference>
<feature type="transmembrane region" description="Helical" evidence="6">
    <location>
        <begin position="300"/>
        <end position="319"/>
    </location>
</feature>